<accession>A0ABW4S0W8</accession>
<proteinExistence type="predicted"/>
<organism evidence="1 2">
    <name type="scientific">Luteococcus peritonei</name>
    <dbReference type="NCBI Taxonomy" id="88874"/>
    <lineage>
        <taxon>Bacteria</taxon>
        <taxon>Bacillati</taxon>
        <taxon>Actinomycetota</taxon>
        <taxon>Actinomycetes</taxon>
        <taxon>Propionibacteriales</taxon>
        <taxon>Propionibacteriaceae</taxon>
        <taxon>Luteococcus</taxon>
    </lineage>
</organism>
<dbReference type="EMBL" id="JBHUFZ010000036">
    <property type="protein sequence ID" value="MFD1891563.1"/>
    <property type="molecule type" value="Genomic_DNA"/>
</dbReference>
<evidence type="ECO:0000313" key="1">
    <source>
        <dbReference type="EMBL" id="MFD1891563.1"/>
    </source>
</evidence>
<reference evidence="2" key="1">
    <citation type="journal article" date="2019" name="Int. J. Syst. Evol. Microbiol.">
        <title>The Global Catalogue of Microorganisms (GCM) 10K type strain sequencing project: providing services to taxonomists for standard genome sequencing and annotation.</title>
        <authorList>
            <consortium name="The Broad Institute Genomics Platform"/>
            <consortium name="The Broad Institute Genome Sequencing Center for Infectious Disease"/>
            <person name="Wu L."/>
            <person name="Ma J."/>
        </authorList>
    </citation>
    <scope>NUCLEOTIDE SEQUENCE [LARGE SCALE GENOMIC DNA]</scope>
    <source>
        <strain evidence="2">CAIM 431</strain>
    </source>
</reference>
<keyword evidence="2" id="KW-1185">Reference proteome</keyword>
<evidence type="ECO:0000313" key="2">
    <source>
        <dbReference type="Proteomes" id="UP001597326"/>
    </source>
</evidence>
<dbReference type="RefSeq" id="WP_343876060.1">
    <property type="nucleotide sequence ID" value="NZ_BAAAIX010000037.1"/>
</dbReference>
<gene>
    <name evidence="1" type="ORF">ACFSCS_15430</name>
</gene>
<dbReference type="Proteomes" id="UP001597326">
    <property type="component" value="Unassembled WGS sequence"/>
</dbReference>
<name>A0ABW4S0W8_9ACTN</name>
<protein>
    <submittedName>
        <fullName evidence="1">Uncharacterized protein</fullName>
    </submittedName>
</protein>
<sequence>MTMRQHLDRTAPVGASVAGAHRVVGACSPLAALRECRPLCRCPERCACH</sequence>
<comment type="caution">
    <text evidence="1">The sequence shown here is derived from an EMBL/GenBank/DDBJ whole genome shotgun (WGS) entry which is preliminary data.</text>
</comment>